<sequence length="59" mass="6638">MIMGKTGSIEWVKIKGRKGRVIKVPKSNAQKAHPGPAQRFTSSGHKRRFIRRSPKALVK</sequence>
<feature type="compositionally biased region" description="Basic residues" evidence="1">
    <location>
        <begin position="44"/>
        <end position="59"/>
    </location>
</feature>
<dbReference type="Pfam" id="PF17299">
    <property type="entry name" value="DUF5350"/>
    <property type="match status" value="1"/>
</dbReference>
<evidence type="ECO:0000313" key="2">
    <source>
        <dbReference type="EMBL" id="BAW28198.1"/>
    </source>
</evidence>
<evidence type="ECO:0000313" key="3">
    <source>
        <dbReference type="Proteomes" id="UP000265557"/>
    </source>
</evidence>
<accession>A0A3G9CQK4</accession>
<evidence type="ECO:0008006" key="4">
    <source>
        <dbReference type="Google" id="ProtNLM"/>
    </source>
</evidence>
<dbReference type="InterPro" id="IPR035258">
    <property type="entry name" value="DUF5350"/>
</dbReference>
<reference evidence="2 3" key="1">
    <citation type="submission" date="2016-09" db="EMBL/GenBank/DDBJ databases">
        <title>Complete Genome Sequence of Methanosarcina thermophila MT-1.</title>
        <authorList>
            <person name="Kouzuma A."/>
        </authorList>
    </citation>
    <scope>NUCLEOTIDE SEQUENCE [LARGE SCALE GENOMIC DNA]</scope>
    <source>
        <strain evidence="2 3">MT-1</strain>
    </source>
</reference>
<protein>
    <recommendedName>
        <fullName evidence="4">DUF5350 family protein</fullName>
    </recommendedName>
</protein>
<name>A0A3G9CQK4_METTE</name>
<gene>
    <name evidence="2" type="ORF">MESMT1_0268</name>
</gene>
<organism evidence="2 3">
    <name type="scientific">Methanosarcina thermophila</name>
    <dbReference type="NCBI Taxonomy" id="2210"/>
    <lineage>
        <taxon>Archaea</taxon>
        <taxon>Methanobacteriati</taxon>
        <taxon>Methanobacteriota</taxon>
        <taxon>Stenosarchaea group</taxon>
        <taxon>Methanomicrobia</taxon>
        <taxon>Methanosarcinales</taxon>
        <taxon>Methanosarcinaceae</taxon>
        <taxon>Methanosarcina</taxon>
    </lineage>
</organism>
<dbReference type="AlphaFoldDB" id="A0A3G9CQK4"/>
<dbReference type="Proteomes" id="UP000265557">
    <property type="component" value="Chromosome"/>
</dbReference>
<proteinExistence type="predicted"/>
<dbReference type="EMBL" id="AP017646">
    <property type="protein sequence ID" value="BAW28198.1"/>
    <property type="molecule type" value="Genomic_DNA"/>
</dbReference>
<feature type="region of interest" description="Disordered" evidence="1">
    <location>
        <begin position="27"/>
        <end position="59"/>
    </location>
</feature>
<evidence type="ECO:0000256" key="1">
    <source>
        <dbReference type="SAM" id="MobiDB-lite"/>
    </source>
</evidence>